<dbReference type="RefSeq" id="WP_344549137.1">
    <property type="nucleotide sequence ID" value="NZ_BAAATD010000024.1"/>
</dbReference>
<dbReference type="Proteomes" id="UP001501509">
    <property type="component" value="Unassembled WGS sequence"/>
</dbReference>
<organism evidence="1 2">
    <name type="scientific">Actinomadura fulvescens</name>
    <dbReference type="NCBI Taxonomy" id="46160"/>
    <lineage>
        <taxon>Bacteria</taxon>
        <taxon>Bacillati</taxon>
        <taxon>Actinomycetota</taxon>
        <taxon>Actinomycetes</taxon>
        <taxon>Streptosporangiales</taxon>
        <taxon>Thermomonosporaceae</taxon>
        <taxon>Actinomadura</taxon>
    </lineage>
</organism>
<evidence type="ECO:0008006" key="3">
    <source>
        <dbReference type="Google" id="ProtNLM"/>
    </source>
</evidence>
<name>A0ABP6DA41_9ACTN</name>
<proteinExistence type="predicted"/>
<gene>
    <name evidence="1" type="ORF">GCM10010411_92250</name>
</gene>
<dbReference type="EMBL" id="BAAATD010000024">
    <property type="protein sequence ID" value="GAA2637964.1"/>
    <property type="molecule type" value="Genomic_DNA"/>
</dbReference>
<reference evidence="2" key="1">
    <citation type="journal article" date="2019" name="Int. J. Syst. Evol. Microbiol.">
        <title>The Global Catalogue of Microorganisms (GCM) 10K type strain sequencing project: providing services to taxonomists for standard genome sequencing and annotation.</title>
        <authorList>
            <consortium name="The Broad Institute Genomics Platform"/>
            <consortium name="The Broad Institute Genome Sequencing Center for Infectious Disease"/>
            <person name="Wu L."/>
            <person name="Ma J."/>
        </authorList>
    </citation>
    <scope>NUCLEOTIDE SEQUENCE [LARGE SCALE GENOMIC DNA]</scope>
    <source>
        <strain evidence="2">JCM 6833</strain>
    </source>
</reference>
<keyword evidence="2" id="KW-1185">Reference proteome</keyword>
<evidence type="ECO:0000313" key="1">
    <source>
        <dbReference type="EMBL" id="GAA2637964.1"/>
    </source>
</evidence>
<accession>A0ABP6DA41</accession>
<evidence type="ECO:0000313" key="2">
    <source>
        <dbReference type="Proteomes" id="UP001501509"/>
    </source>
</evidence>
<sequence>MTCHRLDRAEDAVRLVQGAVGVTQFYTRWLPDLRDAVEITLGRVGAAKQFARNAAPITLADGSGQIPWTLPLDRLQATAVIGIVRTAAITTLAAVSGMRSSELMELQVGCRRPPDTHGPGLVRYRIASKVIKGQALGGVDDEWVVIQPAYTAAGLLEQLHHKPVDGAALLGRFAFDVRYTWFRNWVNGQPASAWASRRSRTTR</sequence>
<comment type="caution">
    <text evidence="1">The sequence shown here is derived from an EMBL/GenBank/DDBJ whole genome shotgun (WGS) entry which is preliminary data.</text>
</comment>
<protein>
    <recommendedName>
        <fullName evidence="3">Tyr recombinase domain-containing protein</fullName>
    </recommendedName>
</protein>